<name>A0A9P9D4G2_9HYPO</name>
<reference evidence="3" key="1">
    <citation type="journal article" date="2021" name="Nat. Commun.">
        <title>Genetic determinants of endophytism in the Arabidopsis root mycobiome.</title>
        <authorList>
            <person name="Mesny F."/>
            <person name="Miyauchi S."/>
            <person name="Thiergart T."/>
            <person name="Pickel B."/>
            <person name="Atanasova L."/>
            <person name="Karlsson M."/>
            <person name="Huettel B."/>
            <person name="Barry K.W."/>
            <person name="Haridas S."/>
            <person name="Chen C."/>
            <person name="Bauer D."/>
            <person name="Andreopoulos W."/>
            <person name="Pangilinan J."/>
            <person name="LaButti K."/>
            <person name="Riley R."/>
            <person name="Lipzen A."/>
            <person name="Clum A."/>
            <person name="Drula E."/>
            <person name="Henrissat B."/>
            <person name="Kohler A."/>
            <person name="Grigoriev I.V."/>
            <person name="Martin F.M."/>
            <person name="Hacquard S."/>
        </authorList>
    </citation>
    <scope>NUCLEOTIDE SEQUENCE</scope>
    <source>
        <strain evidence="3">MPI-CAGE-AT-0147</strain>
    </source>
</reference>
<feature type="region of interest" description="Disordered" evidence="1">
    <location>
        <begin position="464"/>
        <end position="484"/>
    </location>
</feature>
<dbReference type="InterPro" id="IPR040976">
    <property type="entry name" value="Pkinase_fungal"/>
</dbReference>
<dbReference type="Pfam" id="PF17667">
    <property type="entry name" value="Pkinase_fungal"/>
    <property type="match status" value="1"/>
</dbReference>
<proteinExistence type="predicted"/>
<dbReference type="AlphaFoldDB" id="A0A9P9D4G2"/>
<evidence type="ECO:0000259" key="2">
    <source>
        <dbReference type="Pfam" id="PF17667"/>
    </source>
</evidence>
<accession>A0A9P9D4G2</accession>
<keyword evidence="4" id="KW-1185">Reference proteome</keyword>
<gene>
    <name evidence="3" type="ORF">EDB81DRAFT_894043</name>
</gene>
<evidence type="ECO:0000256" key="1">
    <source>
        <dbReference type="SAM" id="MobiDB-lite"/>
    </source>
</evidence>
<dbReference type="OrthoDB" id="5584477at2759"/>
<dbReference type="Proteomes" id="UP000738349">
    <property type="component" value="Unassembled WGS sequence"/>
</dbReference>
<protein>
    <recommendedName>
        <fullName evidence="2">Fungal-type protein kinase domain-containing protein</fullName>
    </recommendedName>
</protein>
<comment type="caution">
    <text evidence="3">The sequence shown here is derived from an EMBL/GenBank/DDBJ whole genome shotgun (WGS) entry which is preliminary data.</text>
</comment>
<dbReference type="EMBL" id="JAGMUV010000038">
    <property type="protein sequence ID" value="KAH7112403.1"/>
    <property type="molecule type" value="Genomic_DNA"/>
</dbReference>
<feature type="domain" description="Fungal-type protein kinase" evidence="2">
    <location>
        <begin position="271"/>
        <end position="465"/>
    </location>
</feature>
<evidence type="ECO:0000313" key="3">
    <source>
        <dbReference type="EMBL" id="KAH7112403.1"/>
    </source>
</evidence>
<organism evidence="3 4">
    <name type="scientific">Dactylonectria macrodidyma</name>
    <dbReference type="NCBI Taxonomy" id="307937"/>
    <lineage>
        <taxon>Eukaryota</taxon>
        <taxon>Fungi</taxon>
        <taxon>Dikarya</taxon>
        <taxon>Ascomycota</taxon>
        <taxon>Pezizomycotina</taxon>
        <taxon>Sordariomycetes</taxon>
        <taxon>Hypocreomycetidae</taxon>
        <taxon>Hypocreales</taxon>
        <taxon>Nectriaceae</taxon>
        <taxon>Dactylonectria</taxon>
    </lineage>
</organism>
<dbReference type="PANTHER" id="PTHR38248">
    <property type="entry name" value="FUNK1 6"/>
    <property type="match status" value="1"/>
</dbReference>
<sequence>MDQARSKLVEDNPIGNGLDAFRASFNSICKGRSISCTPDTLSQLGDKDLRRLSLNLLVALQNLPAASLVPSRTGRGTLESDLLRLLSAVTSDNFEFDRIKALLKAALTDKPQDTLIWEFVSNAAVEPTPPPRLIYSSIQQTPWSQNTSGFVNSSEFRQNVDPVLKLELGRLYVGLPNFCEKFFGGVPDLEAASATIFRKCTEGDNPLFGSEGWSGWPTGAKESDVLTWFGDLTPKLAAFAGDRNSIPTHPRKLLAQPKTPLRGSTGRRSMDIGFVNSDIAYKATEEKDGRYRWSHILVAGELKSNPEADKASIAWIDLATYAREVLAAQDTRRFVLGFTLCGSLMRVWEFDRLGGIASEQFDINKNNGGLQFVTAILGFLWMNEDELGFDPTIITSGGERYIEIERDGETEYLIINEVMKRAPCIAGRATTCWKAHRKEDPQTPLVIKDSWQYTDRDEEELLLVKGTGQSPVTGTAEPQCRPSY</sequence>
<dbReference type="PANTHER" id="PTHR38248:SF2">
    <property type="entry name" value="FUNK1 11"/>
    <property type="match status" value="1"/>
</dbReference>
<evidence type="ECO:0000313" key="4">
    <source>
        <dbReference type="Proteomes" id="UP000738349"/>
    </source>
</evidence>